<keyword evidence="4" id="KW-0804">Transcription</keyword>
<evidence type="ECO:0000256" key="4">
    <source>
        <dbReference type="ARBA" id="ARBA00023163"/>
    </source>
</evidence>
<organism evidence="6 7">
    <name type="scientific">Limimaricola cinnabarinus</name>
    <dbReference type="NCBI Taxonomy" id="1125964"/>
    <lineage>
        <taxon>Bacteria</taxon>
        <taxon>Pseudomonadati</taxon>
        <taxon>Pseudomonadota</taxon>
        <taxon>Alphaproteobacteria</taxon>
        <taxon>Rhodobacterales</taxon>
        <taxon>Paracoccaceae</taxon>
        <taxon>Limimaricola</taxon>
    </lineage>
</organism>
<dbReference type="AlphaFoldDB" id="A0A2G1MDZ3"/>
<dbReference type="InterPro" id="IPR036390">
    <property type="entry name" value="WH_DNA-bd_sf"/>
</dbReference>
<keyword evidence="7" id="KW-1185">Reference proteome</keyword>
<dbReference type="Gene3D" id="1.10.10.10">
    <property type="entry name" value="Winged helix-like DNA-binding domain superfamily/Winged helix DNA-binding domain"/>
    <property type="match status" value="1"/>
</dbReference>
<dbReference type="SUPFAM" id="SSF53850">
    <property type="entry name" value="Periplasmic binding protein-like II"/>
    <property type="match status" value="1"/>
</dbReference>
<dbReference type="FunFam" id="1.10.10.10:FF:000038">
    <property type="entry name" value="Glycine cleavage system transcriptional activator"/>
    <property type="match status" value="1"/>
</dbReference>
<dbReference type="Gene3D" id="3.40.190.10">
    <property type="entry name" value="Periplasmic binding protein-like II"/>
    <property type="match status" value="2"/>
</dbReference>
<dbReference type="PRINTS" id="PR00039">
    <property type="entry name" value="HTHLYSR"/>
</dbReference>
<dbReference type="InterPro" id="IPR058163">
    <property type="entry name" value="LysR-type_TF_proteobact-type"/>
</dbReference>
<dbReference type="InterPro" id="IPR036388">
    <property type="entry name" value="WH-like_DNA-bd_sf"/>
</dbReference>
<evidence type="ECO:0000313" key="7">
    <source>
        <dbReference type="Proteomes" id="UP000221860"/>
    </source>
</evidence>
<dbReference type="Pfam" id="PF00126">
    <property type="entry name" value="HTH_1"/>
    <property type="match status" value="1"/>
</dbReference>
<evidence type="ECO:0000256" key="3">
    <source>
        <dbReference type="ARBA" id="ARBA00023125"/>
    </source>
</evidence>
<feature type="domain" description="HTH lysR-type" evidence="5">
    <location>
        <begin position="8"/>
        <end position="65"/>
    </location>
</feature>
<dbReference type="PANTHER" id="PTHR30537:SF74">
    <property type="entry name" value="HTH-TYPE TRANSCRIPTIONAL REGULATOR TRPI"/>
    <property type="match status" value="1"/>
</dbReference>
<name>A0A2G1MDZ3_9RHOB</name>
<evidence type="ECO:0000256" key="2">
    <source>
        <dbReference type="ARBA" id="ARBA00023015"/>
    </source>
</evidence>
<evidence type="ECO:0000259" key="5">
    <source>
        <dbReference type="PROSITE" id="PS50931"/>
    </source>
</evidence>
<dbReference type="PROSITE" id="PS50931">
    <property type="entry name" value="HTH_LYSR"/>
    <property type="match status" value="1"/>
</dbReference>
<dbReference type="GO" id="GO:0043565">
    <property type="term" value="F:sequence-specific DNA binding"/>
    <property type="evidence" value="ECO:0007669"/>
    <property type="project" value="TreeGrafter"/>
</dbReference>
<comment type="caution">
    <text evidence="6">The sequence shown here is derived from an EMBL/GenBank/DDBJ whole genome shotgun (WGS) entry which is preliminary data.</text>
</comment>
<dbReference type="CDD" id="cd08432">
    <property type="entry name" value="PBP2_GcdR_TrpI_HvrB_AmpR_like"/>
    <property type="match status" value="1"/>
</dbReference>
<dbReference type="Proteomes" id="UP000221860">
    <property type="component" value="Unassembled WGS sequence"/>
</dbReference>
<dbReference type="InterPro" id="IPR000847">
    <property type="entry name" value="LysR_HTH_N"/>
</dbReference>
<protein>
    <submittedName>
        <fullName evidence="6">LysR family transcriptional regulator</fullName>
    </submittedName>
</protein>
<dbReference type="GO" id="GO:0003700">
    <property type="term" value="F:DNA-binding transcription factor activity"/>
    <property type="evidence" value="ECO:0007669"/>
    <property type="project" value="InterPro"/>
</dbReference>
<sequence>MSRRTALPPLNALRAFEAAGRHLTFRAAADELGVTQGAVAQHVRGLEAQLGLRMFLREARGLSLTEEGRGYHAAVSQAFAQLSEATARLRPAPGHVTISVTPTFASKWLIPRLPGFGAAHPEIDLRVMATERVTSFHSDGIDLAVRQGEPPFGASIRADPLFRQEILAVCAPDPAPDPISGLTPPFGPEALPRLTLLHDTHDLWPRYLREAFPGIRAARARGIRFSQTTLGLDAALAGQGVALASRFLVNRDLAAGRLVQAMEYVLRGRRDFYLLASRSRMSPATAAARDWLLAQADPQ</sequence>
<dbReference type="OrthoDB" id="5297263at2"/>
<dbReference type="PANTHER" id="PTHR30537">
    <property type="entry name" value="HTH-TYPE TRANSCRIPTIONAL REGULATOR"/>
    <property type="match status" value="1"/>
</dbReference>
<gene>
    <name evidence="6" type="ORF">CJ301_13975</name>
</gene>
<dbReference type="RefSeq" id="WP_099278001.1">
    <property type="nucleotide sequence ID" value="NZ_KZ304966.1"/>
</dbReference>
<evidence type="ECO:0000256" key="1">
    <source>
        <dbReference type="ARBA" id="ARBA00009437"/>
    </source>
</evidence>
<keyword evidence="2" id="KW-0805">Transcription regulation</keyword>
<evidence type="ECO:0000313" key="6">
    <source>
        <dbReference type="EMBL" id="PHP26941.1"/>
    </source>
</evidence>
<dbReference type="GO" id="GO:0006351">
    <property type="term" value="P:DNA-templated transcription"/>
    <property type="evidence" value="ECO:0007669"/>
    <property type="project" value="TreeGrafter"/>
</dbReference>
<dbReference type="InterPro" id="IPR005119">
    <property type="entry name" value="LysR_subst-bd"/>
</dbReference>
<keyword evidence="3" id="KW-0238">DNA-binding</keyword>
<reference evidence="6 7" key="1">
    <citation type="submission" date="2017-08" db="EMBL/GenBank/DDBJ databases">
        <title>Draft Genome Sequence of Loktanella cinnabarina Strain XM1, Isolated from Coastal Surface Water.</title>
        <authorList>
            <person name="Ma R."/>
            <person name="Wang J."/>
            <person name="Wang Q."/>
            <person name="Ma Z."/>
            <person name="Li J."/>
            <person name="Chen L."/>
        </authorList>
    </citation>
    <scope>NUCLEOTIDE SEQUENCE [LARGE SCALE GENOMIC DNA]</scope>
    <source>
        <strain evidence="6 7">XM1</strain>
    </source>
</reference>
<proteinExistence type="inferred from homology"/>
<comment type="similarity">
    <text evidence="1">Belongs to the LysR transcriptional regulatory family.</text>
</comment>
<dbReference type="EMBL" id="NQWH01000023">
    <property type="protein sequence ID" value="PHP26941.1"/>
    <property type="molecule type" value="Genomic_DNA"/>
</dbReference>
<dbReference type="SUPFAM" id="SSF46785">
    <property type="entry name" value="Winged helix' DNA-binding domain"/>
    <property type="match status" value="1"/>
</dbReference>
<accession>A0A2G1MDZ3</accession>
<dbReference type="Pfam" id="PF03466">
    <property type="entry name" value="LysR_substrate"/>
    <property type="match status" value="1"/>
</dbReference>